<dbReference type="Proteomes" id="UP000249579">
    <property type="component" value="Unassembled WGS sequence"/>
</dbReference>
<comment type="caution">
    <text evidence="1">The sequence shown here is derived from an EMBL/GenBank/DDBJ whole genome shotgun (WGS) entry which is preliminary data.</text>
</comment>
<reference evidence="1 2" key="1">
    <citation type="journal article" date="2018" name="Front. Microbiol.">
        <title>Description and Comparative Genomics of Macrococcus caseolyticus subsp. hominis subsp. nov., Macrococcus goetzii sp. nov., Macrococcus epidermidis sp. nov., and Macrococcus bohemicus sp. nov., Novel Macrococci From Human Clinical Material With Virulence Potential and Suspected Uptake of Foreign DNA by Natural Transformation.</title>
        <authorList>
            <person name="Maslanova I."/>
            <person name="Wertheimer Z."/>
            <person name="Sedlacek I."/>
            <person name="Svec P."/>
            <person name="Indrakova A."/>
            <person name="Kovarovic V."/>
            <person name="Schumann P."/>
            <person name="Sproer C."/>
            <person name="Kralova S."/>
            <person name="Sedo O."/>
            <person name="Kristofova L."/>
            <person name="Vrbovska V."/>
            <person name="Fuzik T."/>
            <person name="Petras P."/>
            <person name="Zdrahal Z."/>
            <person name="Ruzickova V."/>
            <person name="Doskar J."/>
            <person name="Pantucek R."/>
        </authorList>
    </citation>
    <scope>NUCLEOTIDE SEQUENCE [LARGE SCALE GENOMIC DNA]</scope>
    <source>
        <strain evidence="1 2">03/115</strain>
    </source>
</reference>
<accession>A0A328A7D4</accession>
<evidence type="ECO:0000313" key="2">
    <source>
        <dbReference type="Proteomes" id="UP000249579"/>
    </source>
</evidence>
<dbReference type="AlphaFoldDB" id="A0A328A7D4"/>
<name>A0A328A7D4_9STAP</name>
<dbReference type="OrthoDB" id="2418057at2"/>
<organism evidence="1 2">
    <name type="scientific">Macrococcoides bohemicum</name>
    <dbReference type="NCBI Taxonomy" id="1903056"/>
    <lineage>
        <taxon>Bacteria</taxon>
        <taxon>Bacillati</taxon>
        <taxon>Bacillota</taxon>
        <taxon>Bacilli</taxon>
        <taxon>Bacillales</taxon>
        <taxon>Staphylococcaceae</taxon>
        <taxon>Macrococcoides</taxon>
    </lineage>
</organism>
<proteinExistence type="predicted"/>
<dbReference type="RefSeq" id="WP_101035269.1">
    <property type="nucleotide sequence ID" value="NZ_JBHSQY010000001.1"/>
</dbReference>
<gene>
    <name evidence="1" type="ORF">BHX94_02690</name>
</gene>
<dbReference type="EMBL" id="PZJG01000001">
    <property type="protein sequence ID" value="RAK50389.1"/>
    <property type="molecule type" value="Genomic_DNA"/>
</dbReference>
<evidence type="ECO:0000313" key="1">
    <source>
        <dbReference type="EMBL" id="RAK50389.1"/>
    </source>
</evidence>
<sequence>MTLTRNLRLANLERWYMYPGNVFEGTEYMNTFLEVFIFEANEIYILTITDIPKDSLFSNEELISDIEGLAHHLAVEKGSTQLFEFLDIDMSNFKFNPDSDGNIEYQTNEYKDKYIEKYYKEILYQKYPQINVIHENTTFSY</sequence>
<protein>
    <submittedName>
        <fullName evidence="1">Uncharacterized protein</fullName>
    </submittedName>
</protein>